<dbReference type="Proteomes" id="UP001041814">
    <property type="component" value="Unassembled WGS sequence"/>
</dbReference>
<feature type="domain" description="CobQ/CobB/MinD/ParA nucleotide binding" evidence="3">
    <location>
        <begin position="142"/>
        <end position="310"/>
    </location>
</feature>
<organism evidence="4 5">
    <name type="scientific">Rubrivivax gelatinosus</name>
    <name type="common">Rhodocyclus gelatinosus</name>
    <name type="synonym">Rhodopseudomonas gelatinosa</name>
    <dbReference type="NCBI Taxonomy" id="28068"/>
    <lineage>
        <taxon>Bacteria</taxon>
        <taxon>Pseudomonadati</taxon>
        <taxon>Pseudomonadota</taxon>
        <taxon>Betaproteobacteria</taxon>
        <taxon>Burkholderiales</taxon>
        <taxon>Sphaerotilaceae</taxon>
        <taxon>Rubrivivax</taxon>
    </lineage>
</organism>
<evidence type="ECO:0000256" key="1">
    <source>
        <dbReference type="ARBA" id="ARBA00022741"/>
    </source>
</evidence>
<dbReference type="SUPFAM" id="SSF52540">
    <property type="entry name" value="P-loop containing nucleoside triphosphate hydrolases"/>
    <property type="match status" value="1"/>
</dbReference>
<evidence type="ECO:0000259" key="3">
    <source>
        <dbReference type="Pfam" id="PF01656"/>
    </source>
</evidence>
<evidence type="ECO:0000313" key="4">
    <source>
        <dbReference type="EMBL" id="MBK1712495.1"/>
    </source>
</evidence>
<gene>
    <name evidence="4" type="ORF">CKO43_06835</name>
</gene>
<dbReference type="GO" id="GO:0016301">
    <property type="term" value="F:kinase activity"/>
    <property type="evidence" value="ECO:0007669"/>
    <property type="project" value="UniProtKB-KW"/>
</dbReference>
<proteinExistence type="predicted"/>
<dbReference type="Gene3D" id="3.40.50.300">
    <property type="entry name" value="P-loop containing nucleotide triphosphate hydrolases"/>
    <property type="match status" value="1"/>
</dbReference>
<keyword evidence="2" id="KW-0067">ATP-binding</keyword>
<dbReference type="CDD" id="cd05387">
    <property type="entry name" value="BY-kinase"/>
    <property type="match status" value="1"/>
</dbReference>
<dbReference type="InterPro" id="IPR005702">
    <property type="entry name" value="Wzc-like_C"/>
</dbReference>
<dbReference type="PANTHER" id="PTHR32309">
    <property type="entry name" value="TYROSINE-PROTEIN KINASE"/>
    <property type="match status" value="1"/>
</dbReference>
<evidence type="ECO:0000256" key="2">
    <source>
        <dbReference type="ARBA" id="ARBA00022840"/>
    </source>
</evidence>
<dbReference type="NCBIfam" id="TIGR01007">
    <property type="entry name" value="eps_fam"/>
    <property type="match status" value="1"/>
</dbReference>
<reference evidence="4" key="2">
    <citation type="journal article" date="2020" name="Microorganisms">
        <title>Osmotic Adaptation and Compatible Solute Biosynthesis of Phototrophic Bacteria as Revealed from Genome Analyses.</title>
        <authorList>
            <person name="Imhoff J.F."/>
            <person name="Rahn T."/>
            <person name="Kunzel S."/>
            <person name="Keller A."/>
            <person name="Neulinger S.C."/>
        </authorList>
    </citation>
    <scope>NUCLEOTIDE SEQUENCE</scope>
    <source>
        <strain evidence="4">IM 151</strain>
    </source>
</reference>
<keyword evidence="1" id="KW-0547">Nucleotide-binding</keyword>
<keyword evidence="5" id="KW-1185">Reference proteome</keyword>
<keyword evidence="4" id="KW-0418">Kinase</keyword>
<name>A0ABS1DSD0_RUBGE</name>
<dbReference type="InterPro" id="IPR050445">
    <property type="entry name" value="Bact_polysacc_biosynth/exp"/>
</dbReference>
<sequence length="311" mass="33406">MAKFRDSAVEDLPFASLSAAAGAEAPEVDVDEVVHDRAIGELMRESCQLPPEAVERTLAYQRQHGVRFGEAAVALGLVTRDDVLYALSRQFHYPVAPQDERRLGSELVVLNEPFSPQSESFRALRSQLLMRLFNDAEPRRALAVISPDAGDGKTYTAANVAVALAQLGGRTLLIDADLRGPRQHELFKLENRAGLSGILSGRSDSHVIKQIPGVSSLFVLPVGATPPNPLELVERPAFGLLMRELTAKFDHVVVDTPAAVHGADASVIAGRCGAALLIARQHRARVDDLSDLAGAIVGSAVRMVGIVVNEY</sequence>
<dbReference type="EMBL" id="NRRU01000019">
    <property type="protein sequence ID" value="MBK1712495.1"/>
    <property type="molecule type" value="Genomic_DNA"/>
</dbReference>
<dbReference type="PANTHER" id="PTHR32309:SF13">
    <property type="entry name" value="FERRIC ENTEROBACTIN TRANSPORT PROTEIN FEPE"/>
    <property type="match status" value="1"/>
</dbReference>
<accession>A0ABS1DSD0</accession>
<protein>
    <submittedName>
        <fullName evidence="4">Tyrosine protein kinase</fullName>
    </submittedName>
</protein>
<dbReference type="InterPro" id="IPR002586">
    <property type="entry name" value="CobQ/CobB/MinD/ParA_Nub-bd_dom"/>
</dbReference>
<evidence type="ECO:0000313" key="5">
    <source>
        <dbReference type="Proteomes" id="UP001041814"/>
    </source>
</evidence>
<reference evidence="4" key="1">
    <citation type="submission" date="2017-08" db="EMBL/GenBank/DDBJ databases">
        <authorList>
            <person name="Imhoff J.F."/>
            <person name="Rahn T."/>
            <person name="Kuenzel S."/>
            <person name="Neulinger S.C."/>
        </authorList>
    </citation>
    <scope>NUCLEOTIDE SEQUENCE</scope>
    <source>
        <strain evidence="4">IM 151</strain>
    </source>
</reference>
<dbReference type="InterPro" id="IPR027417">
    <property type="entry name" value="P-loop_NTPase"/>
</dbReference>
<comment type="caution">
    <text evidence="4">The sequence shown here is derived from an EMBL/GenBank/DDBJ whole genome shotgun (WGS) entry which is preliminary data.</text>
</comment>
<keyword evidence="4" id="KW-0808">Transferase</keyword>
<dbReference type="InterPro" id="IPR037257">
    <property type="entry name" value="T2SS_E_N_sf"/>
</dbReference>
<dbReference type="Pfam" id="PF01656">
    <property type="entry name" value="CbiA"/>
    <property type="match status" value="1"/>
</dbReference>
<dbReference type="RefSeq" id="WP_200378244.1">
    <property type="nucleotide sequence ID" value="NZ_NRRU01000019.1"/>
</dbReference>
<dbReference type="SUPFAM" id="SSF160246">
    <property type="entry name" value="EspE N-terminal domain-like"/>
    <property type="match status" value="1"/>
</dbReference>